<comment type="caution">
    <text evidence="2">The sequence shown here is derived from an EMBL/GenBank/DDBJ whole genome shotgun (WGS) entry which is preliminary data.</text>
</comment>
<dbReference type="EMBL" id="CAUWAG010000003">
    <property type="protein sequence ID" value="CAJ2499924.1"/>
    <property type="molecule type" value="Genomic_DNA"/>
</dbReference>
<dbReference type="InterPro" id="IPR027974">
    <property type="entry name" value="DUF4470"/>
</dbReference>
<dbReference type="Pfam" id="PF14737">
    <property type="entry name" value="DUF4470"/>
    <property type="match status" value="1"/>
</dbReference>
<evidence type="ECO:0000313" key="3">
    <source>
        <dbReference type="Proteomes" id="UP001295740"/>
    </source>
</evidence>
<feature type="non-terminal residue" evidence="2">
    <location>
        <position position="498"/>
    </location>
</feature>
<dbReference type="Proteomes" id="UP001295740">
    <property type="component" value="Unassembled WGS sequence"/>
</dbReference>
<gene>
    <name evidence="2" type="ORF">KHLLAP_LOCUS392</name>
</gene>
<protein>
    <submittedName>
        <fullName evidence="2">Uu.00g027770.m01.CDS01</fullName>
    </submittedName>
</protein>
<accession>A0AAI8V7R9</accession>
<sequence length="498" mass="55831">MDITCCDMEVAVIARNILLLTLILDDSNGESNRDNWNIYYHLYLDQACHTRLRSQAKKLHGLSSSMKAWRASEYSKLIRFCDQGTLRRVGEVWNFYFFESGKDRQANLETAIKTAIQRRNEITAGMGKSNLSARRSVDPVNTASLEDLSELHTHFWEYGRLELDEVKLSQAVYANPMFVPPNTATSLHWGTDPLLGFHLSAAYCPLTDGSPPSRQGGRKTSLPHVVEFVHTEFATWSNSFRDRAIGKLTLRFFTGEALAFSHALQHRSATGGFGHAGSAPYTFTVIDTSNLIDHAGALNLLTATSPLLAEDTAASLYTEILVRQTESHQELADSLLFGHLPTISLLLGLFPADYWTNTSPVSIFDEFINGYCRPVTWKRSPHPQPHPPRPLSRVQPLRMDEDSLTEVLFQELFVYMHLFGVFSVDTLRKEVYNPGASSDAQDSLLAWKDLPSTVSVTLKVLRENVAIFIDEDSTNVGTVPVLCSLENSRTSTMRPWLN</sequence>
<evidence type="ECO:0000313" key="2">
    <source>
        <dbReference type="EMBL" id="CAJ2499924.1"/>
    </source>
</evidence>
<evidence type="ECO:0000259" key="1">
    <source>
        <dbReference type="Pfam" id="PF14737"/>
    </source>
</evidence>
<dbReference type="AlphaFoldDB" id="A0AAI8V7R9"/>
<organism evidence="2 3">
    <name type="scientific">Anthostomella pinea</name>
    <dbReference type="NCBI Taxonomy" id="933095"/>
    <lineage>
        <taxon>Eukaryota</taxon>
        <taxon>Fungi</taxon>
        <taxon>Dikarya</taxon>
        <taxon>Ascomycota</taxon>
        <taxon>Pezizomycotina</taxon>
        <taxon>Sordariomycetes</taxon>
        <taxon>Xylariomycetidae</taxon>
        <taxon>Xylariales</taxon>
        <taxon>Xylariaceae</taxon>
        <taxon>Anthostomella</taxon>
    </lineage>
</organism>
<name>A0AAI8V7R9_9PEZI</name>
<feature type="domain" description="DUF4470" evidence="1">
    <location>
        <begin position="1"/>
        <end position="43"/>
    </location>
</feature>
<reference evidence="2" key="1">
    <citation type="submission" date="2023-10" db="EMBL/GenBank/DDBJ databases">
        <authorList>
            <person name="Hackl T."/>
        </authorList>
    </citation>
    <scope>NUCLEOTIDE SEQUENCE</scope>
</reference>
<proteinExistence type="predicted"/>
<keyword evidence="3" id="KW-1185">Reference proteome</keyword>